<evidence type="ECO:0000256" key="9">
    <source>
        <dbReference type="ARBA" id="ARBA00025948"/>
    </source>
</evidence>
<dbReference type="GO" id="GO:0050660">
    <property type="term" value="F:flavin adenine dinucleotide binding"/>
    <property type="evidence" value="ECO:0007669"/>
    <property type="project" value="UniProtKB-UniRule"/>
</dbReference>
<dbReference type="Pfam" id="PF21680">
    <property type="entry name" value="GIDA_C_1st"/>
    <property type="match status" value="1"/>
</dbReference>
<comment type="subcellular location">
    <subcellularLocation>
        <location evidence="11">Cytoplasm</location>
    </subcellularLocation>
</comment>
<dbReference type="InterPro" id="IPR047001">
    <property type="entry name" value="MnmG_C_subdom"/>
</dbReference>
<evidence type="ECO:0000256" key="4">
    <source>
        <dbReference type="ARBA" id="ARBA00020461"/>
    </source>
</evidence>
<dbReference type="Gene3D" id="1.10.150.570">
    <property type="entry name" value="GidA associated domain, C-terminal subdomain"/>
    <property type="match status" value="1"/>
</dbReference>
<evidence type="ECO:0000256" key="2">
    <source>
        <dbReference type="ARBA" id="ARBA00003717"/>
    </source>
</evidence>
<dbReference type="InterPro" id="IPR004416">
    <property type="entry name" value="MnmG"/>
</dbReference>
<dbReference type="PROSITE" id="PS01281">
    <property type="entry name" value="GIDA_2"/>
    <property type="match status" value="1"/>
</dbReference>
<comment type="cofactor">
    <cofactor evidence="1 11">
        <name>FAD</name>
        <dbReference type="ChEBI" id="CHEBI:57692"/>
    </cofactor>
</comment>
<evidence type="ECO:0000256" key="11">
    <source>
        <dbReference type="HAMAP-Rule" id="MF_00129"/>
    </source>
</evidence>
<dbReference type="Pfam" id="PF01134">
    <property type="entry name" value="GIDA"/>
    <property type="match status" value="2"/>
</dbReference>
<dbReference type="InterPro" id="IPR049312">
    <property type="entry name" value="GIDA_C_N"/>
</dbReference>
<name>A0A6J4UER3_9BACT</name>
<keyword evidence="6 11" id="KW-0819">tRNA processing</keyword>
<dbReference type="SMART" id="SM01228">
    <property type="entry name" value="GIDA_assoc_3"/>
    <property type="match status" value="1"/>
</dbReference>
<feature type="binding site" evidence="11">
    <location>
        <begin position="300"/>
        <end position="314"/>
    </location>
    <ligand>
        <name>NAD(+)</name>
        <dbReference type="ChEBI" id="CHEBI:57540"/>
    </ligand>
</feature>
<dbReference type="AlphaFoldDB" id="A0A6J4UER3"/>
<evidence type="ECO:0000259" key="12">
    <source>
        <dbReference type="SMART" id="SM01228"/>
    </source>
</evidence>
<comment type="subunit">
    <text evidence="9 11">Homodimer. Heterotetramer of two MnmE and two MnmG subunits.</text>
</comment>
<evidence type="ECO:0000256" key="10">
    <source>
        <dbReference type="ARBA" id="ARBA00031800"/>
    </source>
</evidence>
<dbReference type="HAMAP" id="MF_00129">
    <property type="entry name" value="MnmG_GidA"/>
    <property type="match status" value="1"/>
</dbReference>
<evidence type="ECO:0000313" key="13">
    <source>
        <dbReference type="EMBL" id="CAA9548750.1"/>
    </source>
</evidence>
<dbReference type="PANTHER" id="PTHR11806:SF0">
    <property type="entry name" value="PROTEIN MTO1 HOMOLOG, MITOCHONDRIAL"/>
    <property type="match status" value="1"/>
</dbReference>
<keyword evidence="5 11" id="KW-0285">Flavoprotein</keyword>
<keyword evidence="11" id="KW-0963">Cytoplasm</keyword>
<evidence type="ECO:0000256" key="7">
    <source>
        <dbReference type="ARBA" id="ARBA00022827"/>
    </source>
</evidence>
<keyword evidence="8 11" id="KW-0520">NAD</keyword>
<sequence length="654" mass="69829">MIDGSHFDVIVIGAGHAGCEAALAAGRRGARVLVISPNLDRVGYMPCNPSIGGPAKGHLVAEIDALGGEMGRAADRTALQVRTLNTGKGPAVRALRVQCDKTLYALAMKEAMESAHDVVMLQDDAVGLHIGTERGEPSVTGVITRTAGTIAAASVVVTAGTFLNGQLVRGEERHGGGRDGERPDTSLAEGLAGLGIRTRRFKTGTPPRVDARSVDFSAGSLQPGDSADRWFSHDGRLGRIQPLTLSPNGVIARALPSPTQLAGRDQLSCLRVDTNAETHRIIAENLHRAPMFNGAIAGIGPRYCPSIEDKVHRFDKASHPVFLEPEGWRTTELYVQGMSTSLPADVQLQALRSIPALRDARITRFGYAVEYDAVDANELSVTLGARRLPGLFLAGQVNGTSGYEEAAAQGLIAGANAAARSLGLDELRLRRDEAYVGVLTDDLTGKPLDEPYRMLTSRAEHRLLLRTGTAPRRLAPTAARLGLIDGQRWGEVASELATEEAVVDALRSATFDQRPSHDALLSAAGIDPANGCQSAWDLLRRPSVTFDQVWSALRSTSLGTQPDVATDIRERVTDTAKYEGFVARAERQASRTRDLDRFPLHGAADFSGIAGLRTEARQRLSVARPETIGQAGRLAGVTPSDVAALLIHARRESR</sequence>
<protein>
    <recommendedName>
        <fullName evidence="4 11">tRNA uridine 5-carboxymethylaminomethyl modification enzyme MnmG</fullName>
    </recommendedName>
    <alternativeName>
        <fullName evidence="10 11">Glucose-inhibited division protein A</fullName>
    </alternativeName>
</protein>
<dbReference type="InterPro" id="IPR040131">
    <property type="entry name" value="MnmG_N"/>
</dbReference>
<gene>
    <name evidence="11" type="primary">mnmG</name>
    <name evidence="11" type="synonym">gidA</name>
    <name evidence="13" type="ORF">AVDCRST_MAG33-702</name>
</gene>
<dbReference type="InterPro" id="IPR036188">
    <property type="entry name" value="FAD/NAD-bd_sf"/>
</dbReference>
<dbReference type="GO" id="GO:0002098">
    <property type="term" value="P:tRNA wobble uridine modification"/>
    <property type="evidence" value="ECO:0007669"/>
    <property type="project" value="InterPro"/>
</dbReference>
<organism evidence="13">
    <name type="scientific">uncultured Thermomicrobiales bacterium</name>
    <dbReference type="NCBI Taxonomy" id="1645740"/>
    <lineage>
        <taxon>Bacteria</taxon>
        <taxon>Pseudomonadati</taxon>
        <taxon>Thermomicrobiota</taxon>
        <taxon>Thermomicrobia</taxon>
        <taxon>Thermomicrobiales</taxon>
        <taxon>environmental samples</taxon>
    </lineage>
</organism>
<dbReference type="GO" id="GO:0005829">
    <property type="term" value="C:cytosol"/>
    <property type="evidence" value="ECO:0007669"/>
    <property type="project" value="TreeGrafter"/>
</dbReference>
<keyword evidence="7 11" id="KW-0274">FAD</keyword>
<dbReference type="EMBL" id="CADCWK010000058">
    <property type="protein sequence ID" value="CAA9548750.1"/>
    <property type="molecule type" value="Genomic_DNA"/>
</dbReference>
<dbReference type="InterPro" id="IPR044920">
    <property type="entry name" value="MnmG_C_subdom_sf"/>
</dbReference>
<evidence type="ECO:0000256" key="8">
    <source>
        <dbReference type="ARBA" id="ARBA00023027"/>
    </source>
</evidence>
<dbReference type="InterPro" id="IPR020595">
    <property type="entry name" value="MnmG-rel_CS"/>
</dbReference>
<comment type="function">
    <text evidence="2 11">NAD-binding protein involved in the addition of a carboxymethylaminomethyl (cmnm) group at the wobble position (U34) of certain tRNAs, forming tRNA-cmnm(5)s(2)U34.</text>
</comment>
<dbReference type="Pfam" id="PF13932">
    <property type="entry name" value="SAM_GIDA_C"/>
    <property type="match status" value="1"/>
</dbReference>
<evidence type="ECO:0000256" key="1">
    <source>
        <dbReference type="ARBA" id="ARBA00001974"/>
    </source>
</evidence>
<comment type="similarity">
    <text evidence="3 11">Belongs to the MnmG family.</text>
</comment>
<feature type="binding site" evidence="11">
    <location>
        <begin position="13"/>
        <end position="18"/>
    </location>
    <ligand>
        <name>FAD</name>
        <dbReference type="ChEBI" id="CHEBI:57692"/>
    </ligand>
</feature>
<dbReference type="SUPFAM" id="SSF51905">
    <property type="entry name" value="FAD/NAD(P)-binding domain"/>
    <property type="match status" value="1"/>
</dbReference>
<comment type="caution">
    <text evidence="11">Lacks conserved residue(s) required for the propagation of feature annotation.</text>
</comment>
<evidence type="ECO:0000256" key="6">
    <source>
        <dbReference type="ARBA" id="ARBA00022694"/>
    </source>
</evidence>
<dbReference type="PROSITE" id="PS01280">
    <property type="entry name" value="GIDA_1"/>
    <property type="match status" value="1"/>
</dbReference>
<dbReference type="InterPro" id="IPR002218">
    <property type="entry name" value="MnmG-rel"/>
</dbReference>
<dbReference type="PANTHER" id="PTHR11806">
    <property type="entry name" value="GLUCOSE INHIBITED DIVISION PROTEIN A"/>
    <property type="match status" value="1"/>
</dbReference>
<accession>A0A6J4UER3</accession>
<evidence type="ECO:0000256" key="5">
    <source>
        <dbReference type="ARBA" id="ARBA00022630"/>
    </source>
</evidence>
<dbReference type="Gene3D" id="3.50.50.60">
    <property type="entry name" value="FAD/NAD(P)-binding domain"/>
    <property type="match status" value="2"/>
</dbReference>
<dbReference type="Gene3D" id="1.10.10.1800">
    <property type="entry name" value="tRNA uridine 5-carboxymethylaminomethyl modification enzyme MnmG/GidA"/>
    <property type="match status" value="1"/>
</dbReference>
<feature type="domain" description="tRNA uridine 5-carboxymethylaminomethyl modification enzyme C-terminal subdomain" evidence="12">
    <location>
        <begin position="576"/>
        <end position="647"/>
    </location>
</feature>
<reference evidence="13" key="1">
    <citation type="submission" date="2020-02" db="EMBL/GenBank/DDBJ databases">
        <authorList>
            <person name="Meier V. D."/>
        </authorList>
    </citation>
    <scope>NUCLEOTIDE SEQUENCE</scope>
    <source>
        <strain evidence="13">AVDCRST_MAG33</strain>
    </source>
</reference>
<evidence type="ECO:0000256" key="3">
    <source>
        <dbReference type="ARBA" id="ARBA00007653"/>
    </source>
</evidence>
<proteinExistence type="inferred from homology"/>
<dbReference type="InterPro" id="IPR026904">
    <property type="entry name" value="MnmG_C"/>
</dbReference>
<dbReference type="GO" id="GO:0030488">
    <property type="term" value="P:tRNA methylation"/>
    <property type="evidence" value="ECO:0007669"/>
    <property type="project" value="TreeGrafter"/>
</dbReference>